<gene>
    <name evidence="1" type="ORF">BATDEDRAFT_90194</name>
</gene>
<evidence type="ECO:0000313" key="2">
    <source>
        <dbReference type="Proteomes" id="UP000007241"/>
    </source>
</evidence>
<proteinExistence type="predicted"/>
<reference evidence="1 2" key="1">
    <citation type="submission" date="2009-12" db="EMBL/GenBank/DDBJ databases">
        <title>The draft genome of Batrachochytrium dendrobatidis.</title>
        <authorList>
            <consortium name="US DOE Joint Genome Institute (JGI-PGF)"/>
            <person name="Kuo A."/>
            <person name="Salamov A."/>
            <person name="Schmutz J."/>
            <person name="Lucas S."/>
            <person name="Pitluck S."/>
            <person name="Rosenblum E."/>
            <person name="Stajich J."/>
            <person name="Eisen M."/>
            <person name="Grigoriev I.V."/>
        </authorList>
    </citation>
    <scope>NUCLEOTIDE SEQUENCE [LARGE SCALE GENOMIC DNA]</scope>
    <source>
        <strain evidence="2">JAM81 / FGSC 10211</strain>
    </source>
</reference>
<protein>
    <submittedName>
        <fullName evidence="1">Uncharacterized protein</fullName>
    </submittedName>
</protein>
<name>F4P782_BATDJ</name>
<dbReference type="EMBL" id="GL882887">
    <property type="protein sequence ID" value="EGF79036.1"/>
    <property type="molecule type" value="Genomic_DNA"/>
</dbReference>
<evidence type="ECO:0000313" key="1">
    <source>
        <dbReference type="EMBL" id="EGF79036.1"/>
    </source>
</evidence>
<sequence>MSSSSSSLISPSLRILSTLLRIAFALEALPLPFIVSMDRLSIVEGDPDKFPEYPLVMPDMSSLLDIPVTPCCCIELNLNPPRAAFPVTEAEGECVNLRKYDAVDTDRISGIYANLV</sequence>
<dbReference type="RefSeq" id="XP_006680549.1">
    <property type="nucleotide sequence ID" value="XM_006680486.1"/>
</dbReference>
<accession>F4P782</accession>
<organism evidence="1 2">
    <name type="scientific">Batrachochytrium dendrobatidis (strain JAM81 / FGSC 10211)</name>
    <name type="common">Frog chytrid fungus</name>
    <dbReference type="NCBI Taxonomy" id="684364"/>
    <lineage>
        <taxon>Eukaryota</taxon>
        <taxon>Fungi</taxon>
        <taxon>Fungi incertae sedis</taxon>
        <taxon>Chytridiomycota</taxon>
        <taxon>Chytridiomycota incertae sedis</taxon>
        <taxon>Chytridiomycetes</taxon>
        <taxon>Rhizophydiales</taxon>
        <taxon>Rhizophydiales incertae sedis</taxon>
        <taxon>Batrachochytrium</taxon>
    </lineage>
</organism>
<dbReference type="InParanoid" id="F4P782"/>
<dbReference type="GeneID" id="18243784"/>
<dbReference type="Proteomes" id="UP000007241">
    <property type="component" value="Unassembled WGS sequence"/>
</dbReference>
<dbReference type="HOGENOM" id="CLU_2096429_0_0_1"/>
<keyword evidence="2" id="KW-1185">Reference proteome</keyword>
<dbReference type="AlphaFoldDB" id="F4P782"/>